<evidence type="ECO:0000256" key="7">
    <source>
        <dbReference type="ARBA" id="ARBA00022723"/>
    </source>
</evidence>
<dbReference type="InterPro" id="IPR020578">
    <property type="entry name" value="Aminotrans_V_PyrdxlP_BS"/>
</dbReference>
<dbReference type="InterPro" id="IPR015424">
    <property type="entry name" value="PyrdxlP-dep_Trfase"/>
</dbReference>
<evidence type="ECO:0000256" key="9">
    <source>
        <dbReference type="ARBA" id="ARBA00023004"/>
    </source>
</evidence>
<comment type="subunit">
    <text evidence="13">Homodimer. Forms a heterotetramer with IscU, interacts with other sulfur acceptors.</text>
</comment>
<feature type="binding site" evidence="13">
    <location>
        <begin position="202"/>
        <end position="204"/>
    </location>
    <ligand>
        <name>pyridoxal 5'-phosphate</name>
        <dbReference type="ChEBI" id="CHEBI:597326"/>
    </ligand>
</feature>
<keyword evidence="9 13" id="KW-0408">Iron</keyword>
<evidence type="ECO:0000256" key="13">
    <source>
        <dbReference type="HAMAP-Rule" id="MF_00331"/>
    </source>
</evidence>
<evidence type="ECO:0000256" key="6">
    <source>
        <dbReference type="ARBA" id="ARBA00022714"/>
    </source>
</evidence>
<dbReference type="PROSITE" id="PS00595">
    <property type="entry name" value="AA_TRANSFER_CLASS_5"/>
    <property type="match status" value="1"/>
</dbReference>
<dbReference type="PATRIC" id="fig|1454004.3.peg.3093"/>
<evidence type="ECO:0000313" key="17">
    <source>
        <dbReference type="Proteomes" id="UP000022141"/>
    </source>
</evidence>
<dbReference type="EC" id="2.8.1.7" evidence="4 13"/>
<dbReference type="GO" id="GO:0031071">
    <property type="term" value="F:cysteine desulfurase activity"/>
    <property type="evidence" value="ECO:0007669"/>
    <property type="project" value="UniProtKB-UniRule"/>
</dbReference>
<accession>A0A011R508</accession>
<feature type="binding site" evidence="13">
    <location>
        <begin position="74"/>
        <end position="75"/>
    </location>
    <ligand>
        <name>pyridoxal 5'-phosphate</name>
        <dbReference type="ChEBI" id="CHEBI:597326"/>
    </ligand>
</feature>
<dbReference type="GO" id="GO:0051537">
    <property type="term" value="F:2 iron, 2 sulfur cluster binding"/>
    <property type="evidence" value="ECO:0007669"/>
    <property type="project" value="UniProtKB-UniRule"/>
</dbReference>
<dbReference type="FunFam" id="3.90.1150.10:FF:000002">
    <property type="entry name" value="Cysteine desulfurase IscS"/>
    <property type="match status" value="1"/>
</dbReference>
<dbReference type="InterPro" id="IPR010240">
    <property type="entry name" value="Cys_deSase_IscS"/>
</dbReference>
<dbReference type="InterPro" id="IPR000192">
    <property type="entry name" value="Aminotrans_V_dom"/>
</dbReference>
<evidence type="ECO:0000256" key="11">
    <source>
        <dbReference type="ARBA" id="ARBA00050776"/>
    </source>
</evidence>
<keyword evidence="13" id="KW-0963">Cytoplasm</keyword>
<dbReference type="InterPro" id="IPR016454">
    <property type="entry name" value="Cysteine_dSase"/>
</dbReference>
<evidence type="ECO:0000313" key="16">
    <source>
        <dbReference type="EMBL" id="EXI86219.1"/>
    </source>
</evidence>
<comment type="subcellular location">
    <subcellularLocation>
        <location evidence="13">Cytoplasm</location>
    </subcellularLocation>
</comment>
<protein>
    <recommendedName>
        <fullName evidence="12 13">Cysteine desulfurase IscS</fullName>
        <ecNumber evidence="4 13">2.8.1.7</ecNumber>
    </recommendedName>
</protein>
<dbReference type="PANTHER" id="PTHR11601:SF34">
    <property type="entry name" value="CYSTEINE DESULFURASE"/>
    <property type="match status" value="1"/>
</dbReference>
<keyword evidence="7 13" id="KW-0479">Metal-binding</keyword>
<dbReference type="GO" id="GO:0046872">
    <property type="term" value="F:metal ion binding"/>
    <property type="evidence" value="ECO:0007669"/>
    <property type="project" value="UniProtKB-KW"/>
</dbReference>
<sequence length="403" mass="44383">MLKLPIYLDYSATTPVDPRVAEKMIPYLVEKFGNPASRSHAFGWDAEAAVEEARLEVATLVNADPKEIVWTSGATESNNLALKGAAQFYAGKGKHLVTVKTEHKAVLDTCRELERLGFEVSYLDVMDNGLLDLAAFKAALRPDTSVVSVMLVNNEIGVIQPIAEIGEICRARGIVFHVDAAQATGKVVIDLATMKVDLMSFSAHKTYGPKGIGALYVRRKPRVRLAAQMHGGGHERGFRSGTLATHQIVGMGEAFRLARLEMGAENERIRMLRDRLLKGLSDIEHVYVNGDLEQRVPHNLNISFAYVEGESLLMAVKDLAVSSGSACTSASLEPSYVLRALGREDELAHSSIRFTLGRFTTEEEIDYASRLLHDKIARLRELSPLWEMVQEGVDLSTVQWAAH</sequence>
<comment type="pathway">
    <text evidence="2 13">Cofactor biosynthesis; iron-sulfur cluster biosynthesis.</text>
</comment>
<comment type="function">
    <text evidence="13">Master enzyme that delivers sulfur to a number of partners involved in Fe-S cluster assembly, tRNA modification or cofactor biosynthesis. Catalyzes the removal of elemental sulfur atoms from cysteine to produce alanine. Functions as a sulfur delivery protein for Fe-S cluster synthesis onto IscU, an Fe-S scaffold assembly protein, as well as other S acceptor proteins.</text>
</comment>
<dbReference type="Gene3D" id="3.90.1150.10">
    <property type="entry name" value="Aspartate Aminotransferase, domain 1"/>
    <property type="match status" value="1"/>
</dbReference>
<keyword evidence="5 13" id="KW-0808">Transferase</keyword>
<evidence type="ECO:0000256" key="5">
    <source>
        <dbReference type="ARBA" id="ARBA00022679"/>
    </source>
</evidence>
<comment type="similarity">
    <text evidence="3 13">Belongs to the class-V pyridoxal-phosphate-dependent aminotransferase family. NifS/IscS subfamily.</text>
</comment>
<dbReference type="SUPFAM" id="SSF53383">
    <property type="entry name" value="PLP-dependent transferases"/>
    <property type="match status" value="1"/>
</dbReference>
<evidence type="ECO:0000256" key="2">
    <source>
        <dbReference type="ARBA" id="ARBA00005151"/>
    </source>
</evidence>
<dbReference type="EMBL" id="JEMY01000044">
    <property type="protein sequence ID" value="EXI86219.1"/>
    <property type="molecule type" value="Genomic_DNA"/>
</dbReference>
<feature type="modified residue" description="N6-(pyridoxal phosphate)lysine" evidence="13">
    <location>
        <position position="205"/>
    </location>
</feature>
<dbReference type="NCBIfam" id="NF010611">
    <property type="entry name" value="PRK14012.1"/>
    <property type="match status" value="1"/>
</dbReference>
<keyword evidence="6 13" id="KW-0001">2Fe-2S</keyword>
<name>A0A011R508_ACCRE</name>
<evidence type="ECO:0000256" key="14">
    <source>
        <dbReference type="RuleBase" id="RU004504"/>
    </source>
</evidence>
<dbReference type="Proteomes" id="UP000022141">
    <property type="component" value="Unassembled WGS sequence"/>
</dbReference>
<keyword evidence="10 13" id="KW-0411">Iron-sulfur</keyword>
<evidence type="ECO:0000259" key="15">
    <source>
        <dbReference type="Pfam" id="PF00266"/>
    </source>
</evidence>
<evidence type="ECO:0000256" key="10">
    <source>
        <dbReference type="ARBA" id="ARBA00023014"/>
    </source>
</evidence>
<dbReference type="STRING" id="1454004.AW11_02996"/>
<evidence type="ECO:0000256" key="12">
    <source>
        <dbReference type="ARBA" id="ARBA00072125"/>
    </source>
</evidence>
<dbReference type="InterPro" id="IPR015422">
    <property type="entry name" value="PyrdxlP-dep_Trfase_small"/>
</dbReference>
<dbReference type="NCBIfam" id="TIGR02006">
    <property type="entry name" value="IscS"/>
    <property type="match status" value="1"/>
</dbReference>
<evidence type="ECO:0000256" key="4">
    <source>
        <dbReference type="ARBA" id="ARBA00012239"/>
    </source>
</evidence>
<dbReference type="Gene3D" id="3.40.640.10">
    <property type="entry name" value="Type I PLP-dependent aspartate aminotransferase-like (Major domain)"/>
    <property type="match status" value="1"/>
</dbReference>
<feature type="active site" description="Cysteine persulfide intermediate" evidence="13">
    <location>
        <position position="327"/>
    </location>
</feature>
<organism evidence="16 17">
    <name type="scientific">Accumulibacter regalis</name>
    <dbReference type="NCBI Taxonomy" id="522306"/>
    <lineage>
        <taxon>Bacteria</taxon>
        <taxon>Pseudomonadati</taxon>
        <taxon>Pseudomonadota</taxon>
        <taxon>Betaproteobacteria</taxon>
        <taxon>Candidatus Accumulibacter</taxon>
    </lineage>
</organism>
<dbReference type="GO" id="GO:1990221">
    <property type="term" value="C:L-cysteine desulfurase complex"/>
    <property type="evidence" value="ECO:0007669"/>
    <property type="project" value="UniProtKB-ARBA"/>
</dbReference>
<dbReference type="PIRSF" id="PIRSF005572">
    <property type="entry name" value="NifS"/>
    <property type="match status" value="1"/>
</dbReference>
<gene>
    <name evidence="16" type="primary">iscS_2</name>
    <name evidence="13" type="synonym">iscS</name>
    <name evidence="16" type="ORF">AW11_02996</name>
</gene>
<comment type="caution">
    <text evidence="16">The sequence shown here is derived from an EMBL/GenBank/DDBJ whole genome shotgun (WGS) entry which is preliminary data.</text>
</comment>
<comment type="cofactor">
    <cofactor evidence="1 13 14">
        <name>pyridoxal 5'-phosphate</name>
        <dbReference type="ChEBI" id="CHEBI:597326"/>
    </cofactor>
</comment>
<feature type="binding site" evidence="13">
    <location>
        <position position="182"/>
    </location>
    <ligand>
        <name>pyridoxal 5'-phosphate</name>
        <dbReference type="ChEBI" id="CHEBI:597326"/>
    </ligand>
</feature>
<keyword evidence="17" id="KW-1185">Reference proteome</keyword>
<dbReference type="UniPathway" id="UPA00266"/>
<dbReference type="Pfam" id="PF00266">
    <property type="entry name" value="Aminotran_5"/>
    <property type="match status" value="1"/>
</dbReference>
<comment type="catalytic activity">
    <reaction evidence="11 13">
        <text>(sulfur carrier)-H + L-cysteine = (sulfur carrier)-SH + L-alanine</text>
        <dbReference type="Rhea" id="RHEA:43892"/>
        <dbReference type="Rhea" id="RHEA-COMP:14737"/>
        <dbReference type="Rhea" id="RHEA-COMP:14739"/>
        <dbReference type="ChEBI" id="CHEBI:29917"/>
        <dbReference type="ChEBI" id="CHEBI:35235"/>
        <dbReference type="ChEBI" id="CHEBI:57972"/>
        <dbReference type="ChEBI" id="CHEBI:64428"/>
        <dbReference type="EC" id="2.8.1.7"/>
    </reaction>
</comment>
<dbReference type="FunFam" id="3.40.640.10:FF:000003">
    <property type="entry name" value="Cysteine desulfurase IscS"/>
    <property type="match status" value="1"/>
</dbReference>
<feature type="binding site" evidence="13">
    <location>
        <position position="242"/>
    </location>
    <ligand>
        <name>pyridoxal 5'-phosphate</name>
        <dbReference type="ChEBI" id="CHEBI:597326"/>
    </ligand>
</feature>
<dbReference type="eggNOG" id="COG1104">
    <property type="taxonomic scope" value="Bacteria"/>
</dbReference>
<dbReference type="GO" id="GO:0044571">
    <property type="term" value="P:[2Fe-2S] cluster assembly"/>
    <property type="evidence" value="ECO:0007669"/>
    <property type="project" value="UniProtKB-UniRule"/>
</dbReference>
<dbReference type="PANTHER" id="PTHR11601">
    <property type="entry name" value="CYSTEINE DESULFURYLASE FAMILY MEMBER"/>
    <property type="match status" value="1"/>
</dbReference>
<dbReference type="GO" id="GO:0030170">
    <property type="term" value="F:pyridoxal phosphate binding"/>
    <property type="evidence" value="ECO:0007669"/>
    <property type="project" value="UniProtKB-UniRule"/>
</dbReference>
<keyword evidence="8 13" id="KW-0663">Pyridoxal phosphate</keyword>
<evidence type="ECO:0000256" key="3">
    <source>
        <dbReference type="ARBA" id="ARBA00006490"/>
    </source>
</evidence>
<proteinExistence type="inferred from homology"/>
<reference evidence="16" key="1">
    <citation type="submission" date="2014-02" db="EMBL/GenBank/DDBJ databases">
        <title>Expanding our view of genomic diversity in Candidatus Accumulibacter clades.</title>
        <authorList>
            <person name="Skennerton C.T."/>
            <person name="Barr J.J."/>
            <person name="Slater F.R."/>
            <person name="Bond P.L."/>
            <person name="Tyson G.W."/>
        </authorList>
    </citation>
    <scope>NUCLEOTIDE SEQUENCE [LARGE SCALE GENOMIC DNA]</scope>
</reference>
<evidence type="ECO:0000256" key="1">
    <source>
        <dbReference type="ARBA" id="ARBA00001933"/>
    </source>
</evidence>
<feature type="binding site" description="via persulfide group" evidence="13">
    <location>
        <position position="327"/>
    </location>
    <ligand>
        <name>[2Fe-2S] cluster</name>
        <dbReference type="ChEBI" id="CHEBI:190135"/>
        <note>ligand shared with IscU</note>
    </ligand>
</feature>
<feature type="binding site" evidence="13">
    <location>
        <position position="154"/>
    </location>
    <ligand>
        <name>pyridoxal 5'-phosphate</name>
        <dbReference type="ChEBI" id="CHEBI:597326"/>
    </ligand>
</feature>
<dbReference type="AlphaFoldDB" id="A0A011R508"/>
<dbReference type="InterPro" id="IPR015421">
    <property type="entry name" value="PyrdxlP-dep_Trfase_major"/>
</dbReference>
<evidence type="ECO:0000256" key="8">
    <source>
        <dbReference type="ARBA" id="ARBA00022898"/>
    </source>
</evidence>
<dbReference type="HAMAP" id="MF_00331">
    <property type="entry name" value="Cys_desulf_IscS"/>
    <property type="match status" value="1"/>
</dbReference>
<feature type="domain" description="Aminotransferase class V" evidence="15">
    <location>
        <begin position="6"/>
        <end position="367"/>
    </location>
</feature>